<dbReference type="EMBL" id="LDER01000226">
    <property type="protein sequence ID" value="RVU63127.1"/>
    <property type="molecule type" value="Genomic_DNA"/>
</dbReference>
<name>A0A437SJF8_BACTU</name>
<protein>
    <submittedName>
        <fullName evidence="2">Uncharacterized protein</fullName>
    </submittedName>
</protein>
<feature type="transmembrane region" description="Helical" evidence="1">
    <location>
        <begin position="87"/>
        <end position="104"/>
    </location>
</feature>
<evidence type="ECO:0000256" key="1">
    <source>
        <dbReference type="SAM" id="Phobius"/>
    </source>
</evidence>
<organism evidence="2 3">
    <name type="scientific">Bacillus thuringiensis</name>
    <dbReference type="NCBI Taxonomy" id="1428"/>
    <lineage>
        <taxon>Bacteria</taxon>
        <taxon>Bacillati</taxon>
        <taxon>Bacillota</taxon>
        <taxon>Bacilli</taxon>
        <taxon>Bacillales</taxon>
        <taxon>Bacillaceae</taxon>
        <taxon>Bacillus</taxon>
        <taxon>Bacillus cereus group</taxon>
    </lineage>
</organism>
<accession>A0A437SJF8</accession>
<keyword evidence="1" id="KW-0472">Membrane</keyword>
<proteinExistence type="predicted"/>
<dbReference type="Proteomes" id="UP000286687">
    <property type="component" value="Unassembled WGS sequence"/>
</dbReference>
<feature type="transmembrane region" description="Helical" evidence="1">
    <location>
        <begin position="6"/>
        <end position="27"/>
    </location>
</feature>
<dbReference type="RefSeq" id="WP_127813802.1">
    <property type="nucleotide sequence ID" value="NZ_LDER01000226.1"/>
</dbReference>
<dbReference type="AlphaFoldDB" id="A0A437SJF8"/>
<evidence type="ECO:0000313" key="3">
    <source>
        <dbReference type="Proteomes" id="UP000286687"/>
    </source>
</evidence>
<keyword evidence="1" id="KW-0812">Transmembrane</keyword>
<comment type="caution">
    <text evidence="2">The sequence shown here is derived from an EMBL/GenBank/DDBJ whole genome shotgun (WGS) entry which is preliminary data.</text>
</comment>
<sequence>MIIITTIHLITALLVFFVLIICVKNILVTSSSDSSINANDKETIVHNLINELDLGLDVVKLLIISALVMISMLLFKHQSLPDFFDTLLGIVIIVTAIESLYYILKFKLSNHKIVFFKIVTTIILSGIYGWFLEF</sequence>
<gene>
    <name evidence="2" type="ORF">BM74_16850</name>
</gene>
<feature type="transmembrane region" description="Helical" evidence="1">
    <location>
        <begin position="113"/>
        <end position="131"/>
    </location>
</feature>
<keyword evidence="1" id="KW-1133">Transmembrane helix</keyword>
<evidence type="ECO:0000313" key="2">
    <source>
        <dbReference type="EMBL" id="RVU63127.1"/>
    </source>
</evidence>
<reference evidence="2 3" key="1">
    <citation type="submission" date="2018-01" db="EMBL/GenBank/DDBJ databases">
        <title>Complete genome sequence of G25-42.</title>
        <authorList>
            <person name="Zheng Z."/>
            <person name="Sun M."/>
        </authorList>
    </citation>
    <scope>NUCLEOTIDE SEQUENCE [LARGE SCALE GENOMIC DNA]</scope>
    <source>
        <strain evidence="2 3">G25-42</strain>
    </source>
</reference>